<dbReference type="PANTHER" id="PTHR43053">
    <property type="entry name" value="GLYCOSIDASE FAMILY 31"/>
    <property type="match status" value="1"/>
</dbReference>
<reference evidence="5" key="1">
    <citation type="journal article" date="2019" name="Int. J. Syst. Evol. Microbiol.">
        <title>The Global Catalogue of Microorganisms (GCM) 10K type strain sequencing project: providing services to taxonomists for standard genome sequencing and annotation.</title>
        <authorList>
            <consortium name="The Broad Institute Genomics Platform"/>
            <consortium name="The Broad Institute Genome Sequencing Center for Infectious Disease"/>
            <person name="Wu L."/>
            <person name="Ma J."/>
        </authorList>
    </citation>
    <scope>NUCLEOTIDE SEQUENCE [LARGE SCALE GENOMIC DNA]</scope>
    <source>
        <strain evidence="5">CGMCC 4.7405</strain>
    </source>
</reference>
<dbReference type="InterPro" id="IPR013785">
    <property type="entry name" value="Aldolase_TIM"/>
</dbReference>
<dbReference type="PANTHER" id="PTHR43053:SF3">
    <property type="entry name" value="ALPHA-GALACTOSIDASE C-RELATED"/>
    <property type="match status" value="1"/>
</dbReference>
<dbReference type="InterPro" id="IPR017853">
    <property type="entry name" value="GH"/>
</dbReference>
<accession>A0ABV8BMV5</accession>
<dbReference type="GO" id="GO:0016798">
    <property type="term" value="F:hydrolase activity, acting on glycosyl bonds"/>
    <property type="evidence" value="ECO:0007669"/>
    <property type="project" value="UniProtKB-KW"/>
</dbReference>
<keyword evidence="2 4" id="KW-0326">Glycosidase</keyword>
<feature type="region of interest" description="Disordered" evidence="3">
    <location>
        <begin position="35"/>
        <end position="54"/>
    </location>
</feature>
<organism evidence="4 5">
    <name type="scientific">Lentzea rhizosphaerae</name>
    <dbReference type="NCBI Taxonomy" id="2041025"/>
    <lineage>
        <taxon>Bacteria</taxon>
        <taxon>Bacillati</taxon>
        <taxon>Actinomycetota</taxon>
        <taxon>Actinomycetes</taxon>
        <taxon>Pseudonocardiales</taxon>
        <taxon>Pseudonocardiaceae</taxon>
        <taxon>Lentzea</taxon>
    </lineage>
</organism>
<comment type="caution">
    <text evidence="4">The sequence shown here is derived from an EMBL/GenBank/DDBJ whole genome shotgun (WGS) entry which is preliminary data.</text>
</comment>
<dbReference type="CDD" id="cd14791">
    <property type="entry name" value="GH36"/>
    <property type="match status" value="1"/>
</dbReference>
<evidence type="ECO:0000313" key="5">
    <source>
        <dbReference type="Proteomes" id="UP001595690"/>
    </source>
</evidence>
<sequence length="718" mass="78350">MISIESSTGVAWGHSALELVVDVAPDGSVAVRSLSAGGDAADSTGRSSANAPTDHPLIAQPLVEVLVAGHGRARVSHRFSETAVGRRLVYAGSARRTDGKWSELHVDLRDEQTGLAARTTFRSVDGVAACQITTTVTNRGPESLTLLGLTSFAAGFKAKIEDLDVLRADSEWLGEGRWTRRPLRENALPDLNLELHGQDGRGSLKVVSTGTWSTGTVLPTGGLVDRRTNQAWLWQIEHNGPWRWEVAERMDGAYLALLGPTDIDHQWQHRLLPGESFTSVPVSVAVSQSGVDGAIAALTKHRREIVRPHRDRAALPVVFNDYMNTIMGDPTTQKLLPLVDAAAAAGAEVFCIDAGWYDNGSSWWDGVGEWQPSDTRFPGGIEEVIAHIRDLGMVPGLWLEPEVIGVRSPMAERLPEAAFLQRGGVRLVEHGRYHLDLRHPRAAKHLDDVVDRLVEELNIGYFKLDYNIDAGAGTDLASDSPGAGLLAANRAHLAWLDGVLDRHPGLILENCASGAMRMDYAMMARMQLQSTSDQQDPLRYPPIAVAAPMSLLPEQSASWAYPQPDMSDEDIAFTLCTGMLGRLYLSGRLDLMTAAQLESVRAAVRVHQKIRADLATSVPLWPLGLPAWDDSWLSLALTSGDVTYLAVWQRDSDQESVTLPLPHLGKSDIDLEVLHPRDLPEWTSTWDGQNLTLTARRLPASARLYRITTIPSPEGSTR</sequence>
<proteinExistence type="predicted"/>
<keyword evidence="5" id="KW-1185">Reference proteome</keyword>
<evidence type="ECO:0000256" key="1">
    <source>
        <dbReference type="ARBA" id="ARBA00022801"/>
    </source>
</evidence>
<dbReference type="RefSeq" id="WP_382368845.1">
    <property type="nucleotide sequence ID" value="NZ_JBHRZI010000005.1"/>
</dbReference>
<dbReference type="Proteomes" id="UP001595690">
    <property type="component" value="Unassembled WGS sequence"/>
</dbReference>
<gene>
    <name evidence="4" type="ORF">ACFOWZ_04085</name>
</gene>
<dbReference type="Gene3D" id="3.20.20.70">
    <property type="entry name" value="Aldolase class I"/>
    <property type="match status" value="1"/>
</dbReference>
<protein>
    <submittedName>
        <fullName evidence="4">Glycoside hydrolase family 36 protein</fullName>
        <ecNumber evidence="4">3.2.1.-</ecNumber>
    </submittedName>
</protein>
<dbReference type="EMBL" id="JBHRZI010000005">
    <property type="protein sequence ID" value="MFC3890640.1"/>
    <property type="molecule type" value="Genomic_DNA"/>
</dbReference>
<dbReference type="Gene3D" id="2.70.98.60">
    <property type="entry name" value="alpha-galactosidase from lactobacil brevis"/>
    <property type="match status" value="1"/>
</dbReference>
<dbReference type="EC" id="3.2.1.-" evidence="4"/>
<dbReference type="InterPro" id="IPR002252">
    <property type="entry name" value="Glyco_hydro_36"/>
</dbReference>
<dbReference type="SUPFAM" id="SSF51445">
    <property type="entry name" value="(Trans)glycosidases"/>
    <property type="match status" value="1"/>
</dbReference>
<dbReference type="Pfam" id="PF02065">
    <property type="entry name" value="Melibiase"/>
    <property type="match status" value="1"/>
</dbReference>
<dbReference type="InterPro" id="IPR038417">
    <property type="entry name" value="Alpga-gal_N_sf"/>
</dbReference>
<dbReference type="InterPro" id="IPR050985">
    <property type="entry name" value="Alpha-glycosidase_related"/>
</dbReference>
<evidence type="ECO:0000313" key="4">
    <source>
        <dbReference type="EMBL" id="MFC3890640.1"/>
    </source>
</evidence>
<keyword evidence="1 4" id="KW-0378">Hydrolase</keyword>
<name>A0ABV8BMV5_9PSEU</name>
<evidence type="ECO:0000256" key="2">
    <source>
        <dbReference type="ARBA" id="ARBA00023295"/>
    </source>
</evidence>
<evidence type="ECO:0000256" key="3">
    <source>
        <dbReference type="SAM" id="MobiDB-lite"/>
    </source>
</evidence>